<sequence>MCQTHARLPFPPLVAIALVVRGPRCDHLRVRNGEGDRFRLISGRTGRSRAVDLSSSTRLWRTVVWRRRWSFLSLCLPSISLLLANESYGPCRTLSPRIISLLDHLAYN</sequence>
<dbReference type="EMBL" id="GBRH01205853">
    <property type="protein sequence ID" value="JAD92042.1"/>
    <property type="molecule type" value="Transcribed_RNA"/>
</dbReference>
<evidence type="ECO:0000313" key="1">
    <source>
        <dbReference type="EMBL" id="JAD92042.1"/>
    </source>
</evidence>
<reference evidence="1" key="2">
    <citation type="journal article" date="2015" name="Data Brief">
        <title>Shoot transcriptome of the giant reed, Arundo donax.</title>
        <authorList>
            <person name="Barrero R.A."/>
            <person name="Guerrero F.D."/>
            <person name="Moolhuijzen P."/>
            <person name="Goolsby J.A."/>
            <person name="Tidwell J."/>
            <person name="Bellgard S.E."/>
            <person name="Bellgard M.I."/>
        </authorList>
    </citation>
    <scope>NUCLEOTIDE SEQUENCE</scope>
    <source>
        <tissue evidence="1">Shoot tissue taken approximately 20 cm above the soil surface</tissue>
    </source>
</reference>
<reference evidence="1" key="1">
    <citation type="submission" date="2014-09" db="EMBL/GenBank/DDBJ databases">
        <authorList>
            <person name="Magalhaes I.L.F."/>
            <person name="Oliveira U."/>
            <person name="Santos F.R."/>
            <person name="Vidigal T.H.D.A."/>
            <person name="Brescovit A.D."/>
            <person name="Santos A.J."/>
        </authorList>
    </citation>
    <scope>NUCLEOTIDE SEQUENCE</scope>
    <source>
        <tissue evidence="1">Shoot tissue taken approximately 20 cm above the soil surface</tissue>
    </source>
</reference>
<proteinExistence type="predicted"/>
<accession>A0A0A9E7T5</accession>
<dbReference type="AlphaFoldDB" id="A0A0A9E7T5"/>
<name>A0A0A9E7T5_ARUDO</name>
<organism evidence="1">
    <name type="scientific">Arundo donax</name>
    <name type="common">Giant reed</name>
    <name type="synonym">Donax arundinaceus</name>
    <dbReference type="NCBI Taxonomy" id="35708"/>
    <lineage>
        <taxon>Eukaryota</taxon>
        <taxon>Viridiplantae</taxon>
        <taxon>Streptophyta</taxon>
        <taxon>Embryophyta</taxon>
        <taxon>Tracheophyta</taxon>
        <taxon>Spermatophyta</taxon>
        <taxon>Magnoliopsida</taxon>
        <taxon>Liliopsida</taxon>
        <taxon>Poales</taxon>
        <taxon>Poaceae</taxon>
        <taxon>PACMAD clade</taxon>
        <taxon>Arundinoideae</taxon>
        <taxon>Arundineae</taxon>
        <taxon>Arundo</taxon>
    </lineage>
</organism>
<protein>
    <submittedName>
        <fullName evidence="1">Uncharacterized protein</fullName>
    </submittedName>
</protein>